<evidence type="ECO:0000256" key="2">
    <source>
        <dbReference type="SAM" id="Phobius"/>
    </source>
</evidence>
<keyword evidence="3" id="KW-0732">Signal</keyword>
<feature type="signal peptide" evidence="3">
    <location>
        <begin position="1"/>
        <end position="16"/>
    </location>
</feature>
<feature type="region of interest" description="Disordered" evidence="1">
    <location>
        <begin position="253"/>
        <end position="332"/>
    </location>
</feature>
<protein>
    <submittedName>
        <fullName evidence="4">Uncharacterized protein</fullName>
    </submittedName>
</protein>
<dbReference type="RefSeq" id="XP_036635196.1">
    <property type="nucleotide sequence ID" value="XM_036773723.1"/>
</dbReference>
<dbReference type="Proteomes" id="UP000623687">
    <property type="component" value="Unassembled WGS sequence"/>
</dbReference>
<feature type="transmembrane region" description="Helical" evidence="2">
    <location>
        <begin position="211"/>
        <end position="234"/>
    </location>
</feature>
<comment type="caution">
    <text evidence="4">The sequence shown here is derived from an EMBL/GenBank/DDBJ whole genome shotgun (WGS) entry which is preliminary data.</text>
</comment>
<keyword evidence="5" id="KW-1185">Reference proteome</keyword>
<name>A0A8H7A394_PLEOS</name>
<evidence type="ECO:0000256" key="3">
    <source>
        <dbReference type="SAM" id="SignalP"/>
    </source>
</evidence>
<dbReference type="VEuPathDB" id="FungiDB:PC9H_004136"/>
<evidence type="ECO:0000313" key="5">
    <source>
        <dbReference type="Proteomes" id="UP000623687"/>
    </source>
</evidence>
<dbReference type="EMBL" id="JACETU010000002">
    <property type="protein sequence ID" value="KAF7437297.1"/>
    <property type="molecule type" value="Genomic_DNA"/>
</dbReference>
<feature type="compositionally biased region" description="Polar residues" evidence="1">
    <location>
        <begin position="292"/>
        <end position="319"/>
    </location>
</feature>
<feature type="compositionally biased region" description="Low complexity" evidence="1">
    <location>
        <begin position="266"/>
        <end position="291"/>
    </location>
</feature>
<sequence length="332" mass="34981">MPFLLVLLGLAAIAAATPLNVTVDDTFGAYPRVGANITYSDGWFSEGFSNCPQCRPPFRQAMNASWTVSSYFREQQGDQPKTATLKFNGTAVYVNCIVGPSTVTGVIGNVDITFSIDGLVGLNYAEPAPQQYIYRANVFAKTDLSPGEHTLVVQNGRGNGAYDQVMMFLDSIIYTTDDSVLSQPPSNSPPPPDQPGQPQPAGTSNGVAQHVVIIAAICAALGGFVLGGLALHFFKRVRRARASVTSPRPFDAFKPSPWQDMPSPTPASISTTPAVTACSAATVSPPSSSAAQRSANTDVEQVARQTSSRRSSTDFSGQSVLIVGPAPPAYSS</sequence>
<organism evidence="4 5">
    <name type="scientific">Pleurotus ostreatus</name>
    <name type="common">Oyster mushroom</name>
    <name type="synonym">White-rot fungus</name>
    <dbReference type="NCBI Taxonomy" id="5322"/>
    <lineage>
        <taxon>Eukaryota</taxon>
        <taxon>Fungi</taxon>
        <taxon>Dikarya</taxon>
        <taxon>Basidiomycota</taxon>
        <taxon>Agaricomycotina</taxon>
        <taxon>Agaricomycetes</taxon>
        <taxon>Agaricomycetidae</taxon>
        <taxon>Agaricales</taxon>
        <taxon>Pleurotineae</taxon>
        <taxon>Pleurotaceae</taxon>
        <taxon>Pleurotus</taxon>
    </lineage>
</organism>
<keyword evidence="2" id="KW-0812">Transmembrane</keyword>
<dbReference type="GeneID" id="59373954"/>
<feature type="region of interest" description="Disordered" evidence="1">
    <location>
        <begin position="179"/>
        <end position="204"/>
    </location>
</feature>
<keyword evidence="2" id="KW-1133">Transmembrane helix</keyword>
<accession>A0A8H7A394</accession>
<reference evidence="4" key="1">
    <citation type="submission" date="2019-07" db="EMBL/GenBank/DDBJ databases">
        <authorList>
            <person name="Palmer J.M."/>
        </authorList>
    </citation>
    <scope>NUCLEOTIDE SEQUENCE</scope>
    <source>
        <strain evidence="4">PC9</strain>
    </source>
</reference>
<gene>
    <name evidence="4" type="ORF">PC9H_004136</name>
</gene>
<dbReference type="OrthoDB" id="3245657at2759"/>
<dbReference type="Gene3D" id="2.60.120.260">
    <property type="entry name" value="Galactose-binding domain-like"/>
    <property type="match status" value="1"/>
</dbReference>
<feature type="chain" id="PRO_5034803816" evidence="3">
    <location>
        <begin position="17"/>
        <end position="332"/>
    </location>
</feature>
<keyword evidence="2" id="KW-0472">Membrane</keyword>
<evidence type="ECO:0000313" key="4">
    <source>
        <dbReference type="EMBL" id="KAF7437297.1"/>
    </source>
</evidence>
<evidence type="ECO:0000256" key="1">
    <source>
        <dbReference type="SAM" id="MobiDB-lite"/>
    </source>
</evidence>
<proteinExistence type="predicted"/>
<feature type="compositionally biased region" description="Pro residues" evidence="1">
    <location>
        <begin position="186"/>
        <end position="198"/>
    </location>
</feature>
<dbReference type="AlphaFoldDB" id="A0A8H7A394"/>